<dbReference type="Gene3D" id="2.60.40.1180">
    <property type="entry name" value="Golgi alpha-mannosidase II"/>
    <property type="match status" value="1"/>
</dbReference>
<evidence type="ECO:0000313" key="2">
    <source>
        <dbReference type="EMBL" id="KAK8769807.1"/>
    </source>
</evidence>
<dbReference type="AlphaFoldDB" id="A0AAQ4E522"/>
<evidence type="ECO:0000313" key="3">
    <source>
        <dbReference type="Proteomes" id="UP001321473"/>
    </source>
</evidence>
<reference evidence="2 3" key="1">
    <citation type="journal article" date="2023" name="Arcadia Sci">
        <title>De novo assembly of a long-read Amblyomma americanum tick genome.</title>
        <authorList>
            <person name="Chou S."/>
            <person name="Poskanzer K.E."/>
            <person name="Rollins M."/>
            <person name="Thuy-Boun P.S."/>
        </authorList>
    </citation>
    <scope>NUCLEOTIDE SEQUENCE [LARGE SCALE GENOMIC DNA]</scope>
    <source>
        <strain evidence="2">F_SG_1</strain>
        <tissue evidence="2">Salivary glands</tissue>
    </source>
</reference>
<name>A0AAQ4E522_AMBAM</name>
<gene>
    <name evidence="2" type="ORF">V5799_013729</name>
</gene>
<proteinExistence type="predicted"/>
<dbReference type="InterPro" id="IPR013780">
    <property type="entry name" value="Glyco_hydro_b"/>
</dbReference>
<comment type="caution">
    <text evidence="2">The sequence shown here is derived from an EMBL/GenBank/DDBJ whole genome shotgun (WGS) entry which is preliminary data.</text>
</comment>
<protein>
    <recommendedName>
        <fullName evidence="1">Glycosyl hydrolase family 31 C-terminal domain-containing protein</fullName>
    </recommendedName>
</protein>
<evidence type="ECO:0000259" key="1">
    <source>
        <dbReference type="Pfam" id="PF21365"/>
    </source>
</evidence>
<feature type="domain" description="Glycosyl hydrolase family 31 C-terminal" evidence="1">
    <location>
        <begin position="2"/>
        <end position="47"/>
    </location>
</feature>
<dbReference type="InterPro" id="IPR048395">
    <property type="entry name" value="Glyco_hydro_31_C"/>
</dbReference>
<keyword evidence="3" id="KW-1185">Reference proteome</keyword>
<dbReference type="Pfam" id="PF21365">
    <property type="entry name" value="Glyco_hydro_31_3rd"/>
    <property type="match status" value="1"/>
</dbReference>
<organism evidence="2 3">
    <name type="scientific">Amblyomma americanum</name>
    <name type="common">Lone star tick</name>
    <dbReference type="NCBI Taxonomy" id="6943"/>
    <lineage>
        <taxon>Eukaryota</taxon>
        <taxon>Metazoa</taxon>
        <taxon>Ecdysozoa</taxon>
        <taxon>Arthropoda</taxon>
        <taxon>Chelicerata</taxon>
        <taxon>Arachnida</taxon>
        <taxon>Acari</taxon>
        <taxon>Parasitiformes</taxon>
        <taxon>Ixodida</taxon>
        <taxon>Ixodoidea</taxon>
        <taxon>Ixodidae</taxon>
        <taxon>Amblyomminae</taxon>
        <taxon>Amblyomma</taxon>
    </lineage>
</organism>
<sequence length="148" mass="15957">MSYYLPAGLWYDYYDNAPFLSSGEYMVHNWLRLDTPTPLYVRAGSILATQTPGLSTRDRARGLIPDSVSAGPRVQQVLVQVGRQAEAAVACRHDSAGCFQGRAGTEERAQGLIGPAGGAGWRAGSATVVQDFRLLLEFLETTGLASHL</sequence>
<accession>A0AAQ4E522</accession>
<dbReference type="EMBL" id="JARKHS020022036">
    <property type="protein sequence ID" value="KAK8769807.1"/>
    <property type="molecule type" value="Genomic_DNA"/>
</dbReference>
<dbReference type="Proteomes" id="UP001321473">
    <property type="component" value="Unassembled WGS sequence"/>
</dbReference>